<keyword evidence="2" id="KW-1185">Reference proteome</keyword>
<organism evidence="1 2">
    <name type="scientific">Brassica carinata</name>
    <name type="common">Ethiopian mustard</name>
    <name type="synonym">Abyssinian cabbage</name>
    <dbReference type="NCBI Taxonomy" id="52824"/>
    <lineage>
        <taxon>Eukaryota</taxon>
        <taxon>Viridiplantae</taxon>
        <taxon>Streptophyta</taxon>
        <taxon>Embryophyta</taxon>
        <taxon>Tracheophyta</taxon>
        <taxon>Spermatophyta</taxon>
        <taxon>Magnoliopsida</taxon>
        <taxon>eudicotyledons</taxon>
        <taxon>Gunneridae</taxon>
        <taxon>Pentapetalae</taxon>
        <taxon>rosids</taxon>
        <taxon>malvids</taxon>
        <taxon>Brassicales</taxon>
        <taxon>Brassicaceae</taxon>
        <taxon>Brassiceae</taxon>
        <taxon>Brassica</taxon>
    </lineage>
</organism>
<dbReference type="AlphaFoldDB" id="A0A8X7VM95"/>
<accession>A0A8X7VM95</accession>
<evidence type="ECO:0000313" key="2">
    <source>
        <dbReference type="Proteomes" id="UP000886595"/>
    </source>
</evidence>
<comment type="caution">
    <text evidence="1">The sequence shown here is derived from an EMBL/GenBank/DDBJ whole genome shotgun (WGS) entry which is preliminary data.</text>
</comment>
<dbReference type="OrthoDB" id="1895848at2759"/>
<dbReference type="PANTHER" id="PTHR36404">
    <property type="entry name" value="EMBRYO DEFECTIVE 2737"/>
    <property type="match status" value="1"/>
</dbReference>
<gene>
    <name evidence="1" type="ORF">Bca52824_016941</name>
</gene>
<dbReference type="GO" id="GO:0009507">
    <property type="term" value="C:chloroplast"/>
    <property type="evidence" value="ECO:0007669"/>
    <property type="project" value="TreeGrafter"/>
</dbReference>
<evidence type="ECO:0000313" key="1">
    <source>
        <dbReference type="EMBL" id="KAG2313819.1"/>
    </source>
</evidence>
<dbReference type="EMBL" id="JAAMPC010000004">
    <property type="protein sequence ID" value="KAG2313819.1"/>
    <property type="molecule type" value="Genomic_DNA"/>
</dbReference>
<protein>
    <submittedName>
        <fullName evidence="1">Uncharacterized protein</fullName>
    </submittedName>
</protein>
<dbReference type="PANTHER" id="PTHR36404:SF1">
    <property type="entry name" value="EMBRYO DEFECTIVE 2737"/>
    <property type="match status" value="1"/>
</dbReference>
<proteinExistence type="predicted"/>
<dbReference type="Proteomes" id="UP000886595">
    <property type="component" value="Unassembled WGS sequence"/>
</dbReference>
<sequence length="163" mass="19577">MGSASYRLRYRCRRRNLHRWLQQRDHGTSMESIQYLQDVRYSLRVAKRNPGWEYLQDALFSIDPVRAQEDPVIVKNVPFYKAKKALEAEVTKLNPPPRPQNWGLYEKTVLLNAQREIADKILDAQWEAKWRQEKVEEMLEEKVRPFIRLLKHVYSRSLRLVLN</sequence>
<reference evidence="1 2" key="1">
    <citation type="submission" date="2020-02" db="EMBL/GenBank/DDBJ databases">
        <authorList>
            <person name="Ma Q."/>
            <person name="Huang Y."/>
            <person name="Song X."/>
            <person name="Pei D."/>
        </authorList>
    </citation>
    <scope>NUCLEOTIDE SEQUENCE [LARGE SCALE GENOMIC DNA]</scope>
    <source>
        <strain evidence="1">Sxm20200214</strain>
        <tissue evidence="1">Leaf</tissue>
    </source>
</reference>
<name>A0A8X7VM95_BRACI</name>